<protein>
    <submittedName>
        <fullName evidence="5">Iron transporter</fullName>
    </submittedName>
</protein>
<accession>A0A8J3U0K4</accession>
<dbReference type="EMBL" id="BOOP01000003">
    <property type="protein sequence ID" value="GII36011.1"/>
    <property type="molecule type" value="Genomic_DNA"/>
</dbReference>
<evidence type="ECO:0000256" key="3">
    <source>
        <dbReference type="ARBA" id="ARBA00022729"/>
    </source>
</evidence>
<keyword evidence="3" id="KW-0732">Signal</keyword>
<dbReference type="PANTHER" id="PTHR39192:SF1">
    <property type="entry name" value="IRON UPTAKE SYSTEM COMPONENT EFEO"/>
    <property type="match status" value="1"/>
</dbReference>
<dbReference type="InterPro" id="IPR050894">
    <property type="entry name" value="EfeM/EfeO_iron_uptake"/>
</dbReference>
<evidence type="ECO:0000313" key="6">
    <source>
        <dbReference type="Proteomes" id="UP000622547"/>
    </source>
</evidence>
<gene>
    <name evidence="5" type="ORF">Pph01_10140</name>
</gene>
<dbReference type="Pfam" id="PF09375">
    <property type="entry name" value="Peptidase_M75"/>
    <property type="match status" value="1"/>
</dbReference>
<organism evidence="5 6">
    <name type="scientific">Planotetraspora phitsanulokensis</name>
    <dbReference type="NCBI Taxonomy" id="575192"/>
    <lineage>
        <taxon>Bacteria</taxon>
        <taxon>Bacillati</taxon>
        <taxon>Actinomycetota</taxon>
        <taxon>Actinomycetes</taxon>
        <taxon>Streptosporangiales</taxon>
        <taxon>Streptosporangiaceae</taxon>
        <taxon>Planotetraspora</taxon>
    </lineage>
</organism>
<comment type="subcellular location">
    <subcellularLocation>
        <location evidence="1">Cell envelope</location>
    </subcellularLocation>
</comment>
<evidence type="ECO:0000256" key="1">
    <source>
        <dbReference type="ARBA" id="ARBA00004196"/>
    </source>
</evidence>
<comment type="caution">
    <text evidence="5">The sequence shown here is derived from an EMBL/GenBank/DDBJ whole genome shotgun (WGS) entry which is preliminary data.</text>
</comment>
<evidence type="ECO:0000256" key="2">
    <source>
        <dbReference type="ARBA" id="ARBA00005989"/>
    </source>
</evidence>
<dbReference type="GO" id="GO:0030313">
    <property type="term" value="C:cell envelope"/>
    <property type="evidence" value="ECO:0007669"/>
    <property type="project" value="UniProtKB-SubCell"/>
</dbReference>
<dbReference type="InterPro" id="IPR034981">
    <property type="entry name" value="Imelysin-like_EfeO/Algp7"/>
</dbReference>
<name>A0A8J3U0K4_9ACTN</name>
<dbReference type="Proteomes" id="UP000622547">
    <property type="component" value="Unassembled WGS sequence"/>
</dbReference>
<evidence type="ECO:0000313" key="5">
    <source>
        <dbReference type="EMBL" id="GII36011.1"/>
    </source>
</evidence>
<comment type="similarity">
    <text evidence="2">Belongs to the EfeM/EfeO family.</text>
</comment>
<dbReference type="PANTHER" id="PTHR39192">
    <property type="entry name" value="IRON UPTAKE SYSTEM COMPONENT EFEO"/>
    <property type="match status" value="1"/>
</dbReference>
<dbReference type="CDD" id="cd14656">
    <property type="entry name" value="Imelysin-like_EfeO"/>
    <property type="match status" value="1"/>
</dbReference>
<dbReference type="Gene3D" id="1.20.1420.20">
    <property type="entry name" value="M75 peptidase, HXXE motif"/>
    <property type="match status" value="1"/>
</dbReference>
<proteinExistence type="inferred from homology"/>
<keyword evidence="6" id="KW-1185">Reference proteome</keyword>
<dbReference type="AlphaFoldDB" id="A0A8J3U0K4"/>
<feature type="domain" description="Imelysin-like" evidence="4">
    <location>
        <begin position="169"/>
        <end position="397"/>
    </location>
</feature>
<sequence>MLALFVAIYQELIVDIRRPGAVIAASLFLAAGCSTAGADEHASPSTSAPANAQASANPTVQIGASHCGEGWTNPQAGPQIIMVTNTGDVSSGVDLVDVPGGAVHAELEGLAPGVTRPLRVSLTQGTYAIRCDVDERDLIVGPSVTVVGNAPGGPATVPISDNDLFAPAQAYTEYVTGGLKTLRAKTEALTKAVDRGDLTAARRAWLPAHLAYESLGSAYGTFGDFDGEINGRPAGLPGGVHDKNFTGLHRVEYGLWHDESAKTLRPIADRLYQDVKALCDDFPDERLDPADLPLRAHEILENTLQFELSGRSDQGSGTTLATAAANLQGTRETLAVLRPLLQGRYPGLKQVDAHLDRVETLLAAQKHGDTWTPVDQLDHRVRKTINGAVGELLEELAPVAEILFPRRTQ</sequence>
<evidence type="ECO:0000259" key="4">
    <source>
        <dbReference type="Pfam" id="PF09375"/>
    </source>
</evidence>
<dbReference type="InterPro" id="IPR018976">
    <property type="entry name" value="Imelysin-like"/>
</dbReference>
<dbReference type="InterPro" id="IPR038352">
    <property type="entry name" value="Imelysin_sf"/>
</dbReference>
<reference evidence="5 6" key="1">
    <citation type="submission" date="2021-01" db="EMBL/GenBank/DDBJ databases">
        <title>Whole genome shotgun sequence of Planotetraspora phitsanulokensis NBRC 104273.</title>
        <authorList>
            <person name="Komaki H."/>
            <person name="Tamura T."/>
        </authorList>
    </citation>
    <scope>NUCLEOTIDE SEQUENCE [LARGE SCALE GENOMIC DNA]</scope>
    <source>
        <strain evidence="5 6">NBRC 104273</strain>
    </source>
</reference>